<dbReference type="InterPro" id="IPR009057">
    <property type="entry name" value="Homeodomain-like_sf"/>
</dbReference>
<dbReference type="Gene3D" id="1.10.10.60">
    <property type="entry name" value="Homeodomain-like"/>
    <property type="match status" value="1"/>
</dbReference>
<name>A0A2J8MIH5_PANTR</name>
<evidence type="ECO:0000256" key="6">
    <source>
        <dbReference type="ARBA" id="ARBA00022553"/>
    </source>
</evidence>
<comment type="subunit">
    <text evidence="14">Interacts with SP1. Interacts with MIS18A. Identified in a complex containing MIS18A, OIP5/MIS18B, MIS18BP1, RBBP7 and RBBP4. Interacts with KAT7/HBO1. Interacts (via N-terminus) with FLNA (via N-terminus).</text>
</comment>
<dbReference type="AlphaFoldDB" id="A0A2J8MIH5"/>
<dbReference type="InterPro" id="IPR039110">
    <property type="entry name" value="KNL2-like"/>
</dbReference>
<keyword evidence="7" id="KW-0132">Cell division</keyword>
<evidence type="ECO:0000313" key="19">
    <source>
        <dbReference type="EMBL" id="PNI59319.1"/>
    </source>
</evidence>
<dbReference type="InterPro" id="IPR015216">
    <property type="entry name" value="SANTA"/>
</dbReference>
<keyword evidence="4" id="KW-0158">Chromosome</keyword>
<dbReference type="FunFam" id="1.10.10.60:FF:000273">
    <property type="entry name" value="MIS18 binding protein 1"/>
    <property type="match status" value="1"/>
</dbReference>
<keyword evidence="10" id="KW-0238">DNA-binding</keyword>
<dbReference type="GO" id="GO:0003677">
    <property type="term" value="F:DNA binding"/>
    <property type="evidence" value="ECO:0007669"/>
    <property type="project" value="UniProtKB-KW"/>
</dbReference>
<dbReference type="GO" id="GO:0005634">
    <property type="term" value="C:nucleus"/>
    <property type="evidence" value="ECO:0007669"/>
    <property type="project" value="UniProtKB-SubCell"/>
</dbReference>
<dbReference type="Pfam" id="PF09133">
    <property type="entry name" value="SANTA"/>
    <property type="match status" value="1"/>
</dbReference>
<keyword evidence="6" id="KW-0597">Phosphoprotein</keyword>
<protein>
    <recommendedName>
        <fullName evidence="15">Mis18-binding protein 1</fullName>
    </recommendedName>
    <alternativeName>
        <fullName evidence="16">Kinetochore-associated protein KNL-2 homolog</fullName>
    </alternativeName>
</protein>
<evidence type="ECO:0000256" key="7">
    <source>
        <dbReference type="ARBA" id="ARBA00022618"/>
    </source>
</evidence>
<keyword evidence="9" id="KW-0832">Ubl conjugation</keyword>
<sequence length="1025" mass="116483">MDAIFFDSIPSGTLTPVKDLVKYQNSSLKLNDYKKNQFLKMTTFNNKNIFQSTMLTEATTSNSSLDISAIKPNKDGLKNKANYESPGKIFLRMKEKVLRDKQEQPSRNSSLLEPQKSGNNETFTPNRVEKKKLQHTYLCEEKENNKSFQSDGSSLRASVQGVPLESSNNDIFLPVKQKIQCQQEKKAPLHNLTYELPTLNQEQENFLAAEARNKTLTRAQLAKQIFHSKESIVATTESKKDTFVLESVDSADEQFQNTNAETLSTNCVPIKNGSLLMVSDSERTTEGTSQQKVKEGNEKTVPGETGLPGSMKDTCKIVLATPRLHITIPRRSKRNISKLSPPRIFQTVTNGVKKNQVVQLQEWMIKSINNNTAICVEGKLIDVTNIYWHSNVIIERIEHNKLRTISGNVYILKGMIDQISMKEAELKSNKHSESPGATELNMCHSNCQNKPTLRFPDDQINNTIQNGGGDDLSNQELIGKKEYKMSSKKLKIGERTNERIIKSQKQETTEELDVSIDILTSREQFFSDEERKYMAINQKKAYILVTPLKSRKVIEQRCMRYNLSAGTIKAVTDFVIPECQKKSPISKSMGTLENTFEGHKSKNKEDCDERDLLTVNQKIKISNLEKEQMLTSDFKKNTRRLPKLKKIENQVAMSFYKHQSSPDLSSEESETEKEIKRKAEVKKTKAGNTKEAVVHLRKSTRNTSNIPVILEPETEESENEFYIKQKKARPSVKETLQKSGVRKEFPITEAVGSDKTNRHPLECLPGLIQDKEWNEKELQKLHCAFASLPKHKPGFWSDVAAAVGSRSAEECQRKYMENPRGKGSQKHVTKKKPANSKRQNGKRGDADQKQTIKITAKVGTLKRKQQMREFLEQLPKDDHDDFFSTTPLQHQRILLPSFQDSEDDDDILPNMDKNPTTPSSVIFPLVKTPQCQHVSPGMLGSINRNDCDKYVFRMQKYHKSNGGIVWGNIKKKLVETDFSTPTPRRKTPFNTDLGENSGIGKLFTNAVESLDEEEKDYYFSNSDSA</sequence>
<evidence type="ECO:0000256" key="1">
    <source>
        <dbReference type="ARBA" id="ARBA00003694"/>
    </source>
</evidence>
<evidence type="ECO:0000256" key="5">
    <source>
        <dbReference type="ARBA" id="ARBA00022499"/>
    </source>
</evidence>
<evidence type="ECO:0000256" key="10">
    <source>
        <dbReference type="ARBA" id="ARBA00023125"/>
    </source>
</evidence>
<feature type="region of interest" description="Disordered" evidence="17">
    <location>
        <begin position="98"/>
        <end position="129"/>
    </location>
</feature>
<dbReference type="PANTHER" id="PTHR16124">
    <property type="entry name" value="MIS18-BINDING PROTEIN 1"/>
    <property type="match status" value="1"/>
</dbReference>
<comment type="function">
    <text evidence="1">Required for recruitment of CENPA to centromeres and normal chromosome segregation during mitosis.</text>
</comment>
<evidence type="ECO:0000256" key="2">
    <source>
        <dbReference type="ARBA" id="ARBA00004123"/>
    </source>
</evidence>
<evidence type="ECO:0000256" key="12">
    <source>
        <dbReference type="ARBA" id="ARBA00023306"/>
    </source>
</evidence>
<evidence type="ECO:0000256" key="3">
    <source>
        <dbReference type="ARBA" id="ARBA00004584"/>
    </source>
</evidence>
<gene>
    <name evidence="19" type="ORF">CK820_G0020544</name>
</gene>
<organism evidence="19 20">
    <name type="scientific">Pan troglodytes</name>
    <name type="common">Chimpanzee</name>
    <dbReference type="NCBI Taxonomy" id="9598"/>
    <lineage>
        <taxon>Eukaryota</taxon>
        <taxon>Metazoa</taxon>
        <taxon>Chordata</taxon>
        <taxon>Craniata</taxon>
        <taxon>Vertebrata</taxon>
        <taxon>Euteleostomi</taxon>
        <taxon>Mammalia</taxon>
        <taxon>Eutheria</taxon>
        <taxon>Euarchontoglires</taxon>
        <taxon>Primates</taxon>
        <taxon>Haplorrhini</taxon>
        <taxon>Catarrhini</taxon>
        <taxon>Hominidae</taxon>
        <taxon>Pan</taxon>
    </lineage>
</organism>
<evidence type="ECO:0000313" key="20">
    <source>
        <dbReference type="Proteomes" id="UP000236370"/>
    </source>
</evidence>
<evidence type="ECO:0000256" key="17">
    <source>
        <dbReference type="SAM" id="MobiDB-lite"/>
    </source>
</evidence>
<keyword evidence="12" id="KW-0131">Cell cycle</keyword>
<dbReference type="Proteomes" id="UP000236370">
    <property type="component" value="Unassembled WGS sequence"/>
</dbReference>
<comment type="subcellular location">
    <subcellularLocation>
        <location evidence="3">Chromosome</location>
        <location evidence="3">Centromere</location>
    </subcellularLocation>
    <subcellularLocation>
        <location evidence="2">Nucleus</location>
    </subcellularLocation>
</comment>
<evidence type="ECO:0000259" key="18">
    <source>
        <dbReference type="PROSITE" id="PS51293"/>
    </source>
</evidence>
<reference evidence="19 20" key="1">
    <citation type="submission" date="2017-12" db="EMBL/GenBank/DDBJ databases">
        <title>High-resolution comparative analysis of great ape genomes.</title>
        <authorList>
            <person name="Pollen A."/>
            <person name="Hastie A."/>
            <person name="Hormozdiari F."/>
            <person name="Dougherty M."/>
            <person name="Liu R."/>
            <person name="Chaisson M."/>
            <person name="Hoppe E."/>
            <person name="Hill C."/>
            <person name="Pang A."/>
            <person name="Hillier L."/>
            <person name="Baker C."/>
            <person name="Armstrong J."/>
            <person name="Shendure J."/>
            <person name="Paten B."/>
            <person name="Wilson R."/>
            <person name="Chao H."/>
            <person name="Schneider V."/>
            <person name="Ventura M."/>
            <person name="Kronenberg Z."/>
            <person name="Murali S."/>
            <person name="Gordon D."/>
            <person name="Cantsilieris S."/>
            <person name="Munson K."/>
            <person name="Nelson B."/>
            <person name="Raja A."/>
            <person name="Underwood J."/>
            <person name="Diekhans M."/>
            <person name="Fiddes I."/>
            <person name="Haussler D."/>
            <person name="Eichler E."/>
        </authorList>
    </citation>
    <scope>NUCLEOTIDE SEQUENCE [LARGE SCALE GENOMIC DNA]</scope>
    <source>
        <strain evidence="19">Yerkes chimp pedigree #C0471</strain>
    </source>
</reference>
<dbReference type="CDD" id="cd00167">
    <property type="entry name" value="SANT"/>
    <property type="match status" value="1"/>
</dbReference>
<evidence type="ECO:0000256" key="15">
    <source>
        <dbReference type="ARBA" id="ARBA00069467"/>
    </source>
</evidence>
<feature type="compositionally biased region" description="Basic and acidic residues" evidence="17">
    <location>
        <begin position="672"/>
        <end position="683"/>
    </location>
</feature>
<dbReference type="GO" id="GO:0000775">
    <property type="term" value="C:chromosome, centromeric region"/>
    <property type="evidence" value="ECO:0007669"/>
    <property type="project" value="UniProtKB-SubCell"/>
</dbReference>
<dbReference type="EMBL" id="NBAG03000256">
    <property type="protein sequence ID" value="PNI59319.1"/>
    <property type="molecule type" value="Genomic_DNA"/>
</dbReference>
<evidence type="ECO:0000256" key="13">
    <source>
        <dbReference type="ARBA" id="ARBA00023328"/>
    </source>
</evidence>
<dbReference type="SMART" id="SM00717">
    <property type="entry name" value="SANT"/>
    <property type="match status" value="1"/>
</dbReference>
<evidence type="ECO:0000256" key="8">
    <source>
        <dbReference type="ARBA" id="ARBA00022776"/>
    </source>
</evidence>
<feature type="region of interest" description="Disordered" evidence="17">
    <location>
        <begin position="657"/>
        <end position="693"/>
    </location>
</feature>
<dbReference type="PANTHER" id="PTHR16124:SF3">
    <property type="entry name" value="MIS18-BINDING PROTEIN 1"/>
    <property type="match status" value="1"/>
</dbReference>
<evidence type="ECO:0000256" key="9">
    <source>
        <dbReference type="ARBA" id="ARBA00022843"/>
    </source>
</evidence>
<comment type="caution">
    <text evidence="19">The sequence shown here is derived from an EMBL/GenBank/DDBJ whole genome shotgun (WGS) entry which is preliminary data.</text>
</comment>
<proteinExistence type="predicted"/>
<keyword evidence="5" id="KW-1017">Isopeptide bond</keyword>
<accession>A0A2J8MIH5</accession>
<feature type="domain" description="SANT" evidence="18">
    <location>
        <begin position="768"/>
        <end position="823"/>
    </location>
</feature>
<dbReference type="PROSITE" id="PS51293">
    <property type="entry name" value="SANT"/>
    <property type="match status" value="1"/>
</dbReference>
<dbReference type="InterPro" id="IPR017884">
    <property type="entry name" value="SANT_dom"/>
</dbReference>
<feature type="compositionally biased region" description="Basic residues" evidence="17">
    <location>
        <begin position="823"/>
        <end position="841"/>
    </location>
</feature>
<evidence type="ECO:0000256" key="11">
    <source>
        <dbReference type="ARBA" id="ARBA00023242"/>
    </source>
</evidence>
<keyword evidence="8" id="KW-0498">Mitosis</keyword>
<dbReference type="GO" id="GO:0051301">
    <property type="term" value="P:cell division"/>
    <property type="evidence" value="ECO:0007669"/>
    <property type="project" value="UniProtKB-KW"/>
</dbReference>
<evidence type="ECO:0000256" key="4">
    <source>
        <dbReference type="ARBA" id="ARBA00022454"/>
    </source>
</evidence>
<feature type="compositionally biased region" description="Polar residues" evidence="17">
    <location>
        <begin position="105"/>
        <end position="125"/>
    </location>
</feature>
<evidence type="ECO:0000256" key="16">
    <source>
        <dbReference type="ARBA" id="ARBA00079617"/>
    </source>
</evidence>
<feature type="region of interest" description="Disordered" evidence="17">
    <location>
        <begin position="816"/>
        <end position="849"/>
    </location>
</feature>
<feature type="region of interest" description="Disordered" evidence="17">
    <location>
        <begin position="281"/>
        <end position="307"/>
    </location>
</feature>
<dbReference type="SUPFAM" id="SSF46689">
    <property type="entry name" value="Homeodomain-like"/>
    <property type="match status" value="1"/>
</dbReference>
<keyword evidence="13" id="KW-0137">Centromere</keyword>
<evidence type="ECO:0000256" key="14">
    <source>
        <dbReference type="ARBA" id="ARBA00063953"/>
    </source>
</evidence>
<keyword evidence="11" id="KW-0539">Nucleus</keyword>
<dbReference type="InterPro" id="IPR001005">
    <property type="entry name" value="SANT/Myb"/>
</dbReference>